<dbReference type="CDD" id="cd00063">
    <property type="entry name" value="FN3"/>
    <property type="match status" value="9"/>
</dbReference>
<dbReference type="GO" id="GO:0031430">
    <property type="term" value="C:M band"/>
    <property type="evidence" value="ECO:0007669"/>
    <property type="project" value="TreeGrafter"/>
</dbReference>
<dbReference type="SMART" id="SM00408">
    <property type="entry name" value="IGc2"/>
    <property type="match status" value="3"/>
</dbReference>
<protein>
    <recommendedName>
        <fullName evidence="7">Titin</fullName>
    </recommendedName>
</protein>
<reference evidence="5" key="2">
    <citation type="submission" date="2025-09" db="UniProtKB">
        <authorList>
            <consortium name="Ensembl"/>
        </authorList>
    </citation>
    <scope>IDENTIFICATION</scope>
</reference>
<dbReference type="InterPro" id="IPR013783">
    <property type="entry name" value="Ig-like_fold"/>
</dbReference>
<proteinExistence type="predicted"/>
<keyword evidence="6" id="KW-1185">Reference proteome</keyword>
<feature type="domain" description="Ig-like" evidence="3">
    <location>
        <begin position="1023"/>
        <end position="1108"/>
    </location>
</feature>
<evidence type="ECO:0000313" key="6">
    <source>
        <dbReference type="Proteomes" id="UP000694545"/>
    </source>
</evidence>
<dbReference type="InterPro" id="IPR007110">
    <property type="entry name" value="Ig-like_dom"/>
</dbReference>
<evidence type="ECO:0000256" key="2">
    <source>
        <dbReference type="ARBA" id="ARBA00023319"/>
    </source>
</evidence>
<evidence type="ECO:0000259" key="3">
    <source>
        <dbReference type="PROSITE" id="PS50835"/>
    </source>
</evidence>
<feature type="domain" description="Ig-like" evidence="3">
    <location>
        <begin position="234"/>
        <end position="320"/>
    </location>
</feature>
<dbReference type="Pfam" id="PF00041">
    <property type="entry name" value="fn3"/>
    <property type="match status" value="9"/>
</dbReference>
<feature type="domain" description="Fibronectin type-III" evidence="4">
    <location>
        <begin position="724"/>
        <end position="818"/>
    </location>
</feature>
<feature type="domain" description="Fibronectin type-III" evidence="4">
    <location>
        <begin position="1119"/>
        <end position="1217"/>
    </location>
</feature>
<dbReference type="PRINTS" id="PR00014">
    <property type="entry name" value="FNTYPEIII"/>
</dbReference>
<dbReference type="GO" id="GO:0045214">
    <property type="term" value="P:sarcomere organization"/>
    <property type="evidence" value="ECO:0007669"/>
    <property type="project" value="TreeGrafter"/>
</dbReference>
<keyword evidence="2" id="KW-0393">Immunoglobulin domain</keyword>
<dbReference type="Gene3D" id="2.60.40.10">
    <property type="entry name" value="Immunoglobulins"/>
    <property type="match status" value="14"/>
</dbReference>
<dbReference type="SMART" id="SM00409">
    <property type="entry name" value="IG"/>
    <property type="match status" value="3"/>
</dbReference>
<dbReference type="PROSITE" id="PS50853">
    <property type="entry name" value="FN3"/>
    <property type="match status" value="9"/>
</dbReference>
<dbReference type="FunFam" id="2.60.40.10:FF:000112">
    <property type="entry name" value="Titin a"/>
    <property type="match status" value="2"/>
</dbReference>
<evidence type="ECO:0000256" key="1">
    <source>
        <dbReference type="ARBA" id="ARBA00022737"/>
    </source>
</evidence>
<evidence type="ECO:0000259" key="4">
    <source>
        <dbReference type="PROSITE" id="PS50853"/>
    </source>
</evidence>
<keyword evidence="1" id="KW-0677">Repeat</keyword>
<accession>A0A8D2JEP6</accession>
<sequence length="1311" mass="145453">MLVIDNVNRFDSGRYNLTLENNSGKKTAFVNVRVLDTPSAPVNLTVREVKKDLVTLAWESPLIDGGAKITNYIVEKRETTRKAYATVTTNCTKNVFRIEQLQEGCSYYFRVLAANEYGVGLPAETSEPVKVSEPPYPPERVTLVDVTRNSATIKWEKPESDGGSKITGYVVEMQTKGSEKWSTCTQVKTLEATISGLSMGEEYTFRVCAVNEKGKSDPRQLGVPVIAKDIEIQPSVELLFNTFSVKAGEDLKIDVPVRGRPVPSVSWKKDGQPLRETTRVNVKTTKTSTLLLIKEASREDVGSYELNVSSSAGSTTASINVIVLDRPGPPTALRIDNVSADNISLSWNPPEYDGGCQINNYIVEKRETTTTTWSIVSAAVARTSIKVARLTTGSEYQFRVSAENRYGKSTYVETAPVVAEYPFNPPGPPGTPRVVHATKAFMIVTWQEPVNDGGSKILGYHLEHKERSSILWTKVNKTLISDTQMKVTGLDEGLMYEYRVYAENIVGIGKCSKSCEPVAARDPCDPPGQPEVTNITRTCVSLAWAKPEYDGGAKITGYIIERKELPDGRWLKCNFTNVQERFFDVTGLTEDQRYEFRVIARNAAGLFSEPSESTGPVTVKDDVEAPRIMMDVKFRDVIVVKAGEVLKINADIAGRPLPVISWSKDGKDIEEKARVEIVSTDHTTAITVKDCIRRDSGQYVLTLQNVAGTRSLAVNCKVLDRPGPPAGPLEIRGLTSEKCHLSWGQPQENGGAEIDYYIVEKRETSRIAWTLCEAELPTTSCKVTKLLKGNEYIFRVMGVNKYGVGEPLESYAVKALDPFTVPSQPKSLEITSVTKDSMTICWARPDSDGGSDIYGYVIERREKNSLRWIRVNKKPVYDLRVKSSGLREGCEYEYRVYAENAAGLSLPSEPSPLIKAADPVFLPSPPSRPKIVDSTRSHITIGWAKPLFDGGAPITGYTVEYKLTSETDWSTAIQMFRGTEYTVIGLTSGAEYVFRVRSVNKVGVSDPSEISEPQVAKEREEEPTFEIDNEMRKTLIVKAGGSFTMTVPFRGRPIPNVLWSKPDTDLRTRANIDSSDNCTSLTVEKATRDDSGKYTLTLQNIVSTATLTLVVKVLDSPGPPANIVVKDVTKDVSLVWLKPEHDGGSRIVGYLVEALEKGQQKWVKCAVVKTTHHVVQGLRENMEYYFRVFAENQAGLSDPKEVYMNLTQMHFYTTSPEIDMKGFPNHTVYVRAGSNLKVEIPLSGKPLPKVTLSKDGVPLKPTMRFHTETTAESVIVNLKESMAVPLVIHQMSWALSHVWILMVRIISFHKH</sequence>
<reference evidence="5" key="1">
    <citation type="submission" date="2025-08" db="UniProtKB">
        <authorList>
            <consortium name="Ensembl"/>
        </authorList>
    </citation>
    <scope>IDENTIFICATION</scope>
</reference>
<dbReference type="CDD" id="cd05748">
    <property type="entry name" value="Ig_Titin_like"/>
    <property type="match status" value="3"/>
</dbReference>
<dbReference type="FunFam" id="2.60.40.10:FF:000011">
    <property type="entry name" value="Titin b"/>
    <property type="match status" value="1"/>
</dbReference>
<dbReference type="PANTHER" id="PTHR14340:SF13">
    <property type="entry name" value="TITIN"/>
    <property type="match status" value="1"/>
</dbReference>
<dbReference type="InterPro" id="IPR003961">
    <property type="entry name" value="FN3_dom"/>
</dbReference>
<feature type="domain" description="Fibronectin type-III" evidence="4">
    <location>
        <begin position="40"/>
        <end position="134"/>
    </location>
</feature>
<dbReference type="FunFam" id="2.60.40.10:FF:000002">
    <property type="entry name" value="Titin a"/>
    <property type="match status" value="2"/>
</dbReference>
<dbReference type="InterPro" id="IPR003599">
    <property type="entry name" value="Ig_sub"/>
</dbReference>
<dbReference type="Pfam" id="PF07679">
    <property type="entry name" value="I-set"/>
    <property type="match status" value="3"/>
</dbReference>
<dbReference type="GO" id="GO:0048738">
    <property type="term" value="P:cardiac muscle tissue development"/>
    <property type="evidence" value="ECO:0007669"/>
    <property type="project" value="TreeGrafter"/>
</dbReference>
<feature type="domain" description="Fibronectin type-III" evidence="4">
    <location>
        <begin position="526"/>
        <end position="622"/>
    </location>
</feature>
<dbReference type="FunFam" id="2.60.40.10:FF:000003">
    <property type="entry name" value="Titin isoform E"/>
    <property type="match status" value="3"/>
</dbReference>
<dbReference type="InterPro" id="IPR003598">
    <property type="entry name" value="Ig_sub2"/>
</dbReference>
<dbReference type="FunFam" id="2.60.40.10:FF:000031">
    <property type="entry name" value="Myosin-binding protein C, slow type"/>
    <property type="match status" value="2"/>
</dbReference>
<dbReference type="PROSITE" id="PS50835">
    <property type="entry name" value="IG_LIKE"/>
    <property type="match status" value="3"/>
</dbReference>
<evidence type="ECO:0008006" key="7">
    <source>
        <dbReference type="Google" id="ProtNLM"/>
    </source>
</evidence>
<organism evidence="5 6">
    <name type="scientific">Varanus komodoensis</name>
    <name type="common">Komodo dragon</name>
    <dbReference type="NCBI Taxonomy" id="61221"/>
    <lineage>
        <taxon>Eukaryota</taxon>
        <taxon>Metazoa</taxon>
        <taxon>Chordata</taxon>
        <taxon>Craniata</taxon>
        <taxon>Vertebrata</taxon>
        <taxon>Euteleostomi</taxon>
        <taxon>Lepidosauria</taxon>
        <taxon>Squamata</taxon>
        <taxon>Bifurcata</taxon>
        <taxon>Unidentata</taxon>
        <taxon>Episquamata</taxon>
        <taxon>Toxicofera</taxon>
        <taxon>Anguimorpha</taxon>
        <taxon>Paleoanguimorpha</taxon>
        <taxon>Varanoidea</taxon>
        <taxon>Varanidae</taxon>
        <taxon>Varanus</taxon>
    </lineage>
</organism>
<dbReference type="InterPro" id="IPR036116">
    <property type="entry name" value="FN3_sf"/>
</dbReference>
<dbReference type="GO" id="GO:0008307">
    <property type="term" value="F:structural constituent of muscle"/>
    <property type="evidence" value="ECO:0007669"/>
    <property type="project" value="TreeGrafter"/>
</dbReference>
<dbReference type="PANTHER" id="PTHR14340">
    <property type="entry name" value="MICROFIBRIL-ASSOCIATED GLYCOPROTEIN 3"/>
    <property type="match status" value="1"/>
</dbReference>
<feature type="domain" description="Fibronectin type-III" evidence="4">
    <location>
        <begin position="329"/>
        <end position="422"/>
    </location>
</feature>
<dbReference type="SUPFAM" id="SSF49265">
    <property type="entry name" value="Fibronectin type III"/>
    <property type="match status" value="5"/>
</dbReference>
<feature type="domain" description="Fibronectin type-III" evidence="4">
    <location>
        <begin position="428"/>
        <end position="523"/>
    </location>
</feature>
<dbReference type="Proteomes" id="UP000694545">
    <property type="component" value="Unplaced"/>
</dbReference>
<feature type="domain" description="Fibronectin type-III" evidence="4">
    <location>
        <begin position="925"/>
        <end position="1018"/>
    </location>
</feature>
<dbReference type="FunFam" id="2.60.40.10:FF:001003">
    <property type="entry name" value="titin isoform X1"/>
    <property type="match status" value="1"/>
</dbReference>
<dbReference type="SMART" id="SM00060">
    <property type="entry name" value="FN3"/>
    <property type="match status" value="9"/>
</dbReference>
<dbReference type="Ensembl" id="ENSVKKT00000011683.1">
    <property type="protein sequence ID" value="ENSVKKP00000011416.1"/>
    <property type="gene ID" value="ENSVKKG00000007955.1"/>
</dbReference>
<evidence type="ECO:0000313" key="5">
    <source>
        <dbReference type="Ensembl" id="ENSVKKP00000011416.1"/>
    </source>
</evidence>
<dbReference type="SUPFAM" id="SSF48726">
    <property type="entry name" value="Immunoglobulin"/>
    <property type="match status" value="5"/>
</dbReference>
<feature type="domain" description="Fibronectin type-III" evidence="4">
    <location>
        <begin position="137"/>
        <end position="230"/>
    </location>
</feature>
<name>A0A8D2JEP6_VARKO</name>
<feature type="domain" description="Fibronectin type-III" evidence="4">
    <location>
        <begin position="824"/>
        <end position="919"/>
    </location>
</feature>
<dbReference type="InterPro" id="IPR013098">
    <property type="entry name" value="Ig_I-set"/>
</dbReference>
<dbReference type="FunFam" id="2.60.40.10:FF:000034">
    <property type="entry name" value="Titin isoform A"/>
    <property type="match status" value="2"/>
</dbReference>
<feature type="domain" description="Ig-like" evidence="3">
    <location>
        <begin position="626"/>
        <end position="713"/>
    </location>
</feature>
<dbReference type="InterPro" id="IPR036179">
    <property type="entry name" value="Ig-like_dom_sf"/>
</dbReference>